<keyword evidence="5" id="KW-1185">Reference proteome</keyword>
<dbReference type="EMBL" id="VAWE01000001">
    <property type="protein sequence ID" value="TLQ42496.1"/>
    <property type="molecule type" value="Genomic_DNA"/>
</dbReference>
<gene>
    <name evidence="4" type="ORF">FEF34_04115</name>
</gene>
<dbReference type="InterPro" id="IPR051257">
    <property type="entry name" value="Diverse_CBS-Domain"/>
</dbReference>
<evidence type="ECO:0000256" key="1">
    <source>
        <dbReference type="ARBA" id="ARBA00023122"/>
    </source>
</evidence>
<dbReference type="Proteomes" id="UP000305921">
    <property type="component" value="Unassembled WGS sequence"/>
</dbReference>
<dbReference type="RefSeq" id="WP_138051904.1">
    <property type="nucleotide sequence ID" value="NZ_VAWE01000001.1"/>
</dbReference>
<reference evidence="4 5" key="1">
    <citation type="submission" date="2019-05" db="EMBL/GenBank/DDBJ databases">
        <title>Streptomyces marianii sp. nov., a novel marine actinomycete from southern coast of India.</title>
        <authorList>
            <person name="Iniyan A.M."/>
            <person name="Wink J."/>
            <person name="Ramprasad E."/>
            <person name="Ramana C.V."/>
            <person name="Bunk B."/>
            <person name="Sproer C."/>
            <person name="Joseph F.-J.R.S."/>
            <person name="Vincent S.G.P."/>
        </authorList>
    </citation>
    <scope>NUCLEOTIDE SEQUENCE [LARGE SCALE GENOMIC DNA]</scope>
    <source>
        <strain evidence="4 5">ICN19</strain>
    </source>
</reference>
<sequence length="142" mass="15024">MTQLVKDVMTAGVLTLPPEASLVEAARLMRDMDVGDVLVADRDRLLGMLTDRDIAVRSVAMGHNPHIMPVRSVCTPDVLTVRPETDASQAMRVMRDHGVRRLAVVEDDGHPVGVVSLGDLARAREPGSALAGISAAPPNSGA</sequence>
<dbReference type="OrthoDB" id="9789996at2"/>
<evidence type="ECO:0000259" key="3">
    <source>
        <dbReference type="PROSITE" id="PS51371"/>
    </source>
</evidence>
<proteinExistence type="predicted"/>
<dbReference type="PANTHER" id="PTHR43080:SF2">
    <property type="entry name" value="CBS DOMAIN-CONTAINING PROTEIN"/>
    <property type="match status" value="1"/>
</dbReference>
<comment type="caution">
    <text evidence="4">The sequence shown here is derived from an EMBL/GenBank/DDBJ whole genome shotgun (WGS) entry which is preliminary data.</text>
</comment>
<dbReference type="Gene3D" id="3.10.580.10">
    <property type="entry name" value="CBS-domain"/>
    <property type="match status" value="1"/>
</dbReference>
<feature type="domain" description="CBS" evidence="3">
    <location>
        <begin position="74"/>
        <end position="130"/>
    </location>
</feature>
<dbReference type="SMART" id="SM00116">
    <property type="entry name" value="CBS"/>
    <property type="match status" value="2"/>
</dbReference>
<evidence type="ECO:0000313" key="4">
    <source>
        <dbReference type="EMBL" id="TLQ42496.1"/>
    </source>
</evidence>
<dbReference type="Pfam" id="PF00571">
    <property type="entry name" value="CBS"/>
    <property type="match status" value="2"/>
</dbReference>
<dbReference type="InterPro" id="IPR046342">
    <property type="entry name" value="CBS_dom_sf"/>
</dbReference>
<dbReference type="PROSITE" id="PS51371">
    <property type="entry name" value="CBS"/>
    <property type="match status" value="2"/>
</dbReference>
<evidence type="ECO:0000256" key="2">
    <source>
        <dbReference type="PROSITE-ProRule" id="PRU00703"/>
    </source>
</evidence>
<dbReference type="CDD" id="cd04622">
    <property type="entry name" value="CBS_pair_HRP1_like"/>
    <property type="match status" value="1"/>
</dbReference>
<feature type="domain" description="CBS" evidence="3">
    <location>
        <begin position="9"/>
        <end position="70"/>
    </location>
</feature>
<protein>
    <submittedName>
        <fullName evidence="4">CBS domain-containing protein</fullName>
    </submittedName>
</protein>
<dbReference type="PANTHER" id="PTHR43080">
    <property type="entry name" value="CBS DOMAIN-CONTAINING PROTEIN CBSX3, MITOCHONDRIAL"/>
    <property type="match status" value="1"/>
</dbReference>
<dbReference type="SUPFAM" id="SSF54631">
    <property type="entry name" value="CBS-domain pair"/>
    <property type="match status" value="1"/>
</dbReference>
<accession>A0A5R9DYN3</accession>
<organism evidence="4 5">
    <name type="scientific">Streptomyces marianii</name>
    <dbReference type="NCBI Taxonomy" id="1817406"/>
    <lineage>
        <taxon>Bacteria</taxon>
        <taxon>Bacillati</taxon>
        <taxon>Actinomycetota</taxon>
        <taxon>Actinomycetes</taxon>
        <taxon>Kitasatosporales</taxon>
        <taxon>Streptomycetaceae</taxon>
        <taxon>Streptomyces</taxon>
    </lineage>
</organism>
<name>A0A5R9DYN3_9ACTN</name>
<dbReference type="AlphaFoldDB" id="A0A5R9DYN3"/>
<evidence type="ECO:0000313" key="5">
    <source>
        <dbReference type="Proteomes" id="UP000305921"/>
    </source>
</evidence>
<dbReference type="InterPro" id="IPR000644">
    <property type="entry name" value="CBS_dom"/>
</dbReference>
<keyword evidence="1 2" id="KW-0129">CBS domain</keyword>